<gene>
    <name evidence="4" type="ORF">EZJ44_05645</name>
</gene>
<dbReference type="GO" id="GO:0016491">
    <property type="term" value="F:oxidoreductase activity"/>
    <property type="evidence" value="ECO:0007669"/>
    <property type="project" value="UniProtKB-KW"/>
</dbReference>
<dbReference type="InterPro" id="IPR002347">
    <property type="entry name" value="SDR_fam"/>
</dbReference>
<dbReference type="PIRSF" id="PIRSF000126">
    <property type="entry name" value="11-beta-HSD1"/>
    <property type="match status" value="1"/>
</dbReference>
<dbReference type="GO" id="GO:0016020">
    <property type="term" value="C:membrane"/>
    <property type="evidence" value="ECO:0007669"/>
    <property type="project" value="TreeGrafter"/>
</dbReference>
<keyword evidence="5" id="KW-1185">Reference proteome</keyword>
<dbReference type="InterPro" id="IPR036291">
    <property type="entry name" value="NAD(P)-bd_dom_sf"/>
</dbReference>
<dbReference type="PRINTS" id="PR00081">
    <property type="entry name" value="GDHRDH"/>
</dbReference>
<evidence type="ECO:0000256" key="1">
    <source>
        <dbReference type="ARBA" id="ARBA00006484"/>
    </source>
</evidence>
<name>A0A4Q9V194_9ACTO</name>
<dbReference type="EMBL" id="SJDT01000004">
    <property type="protein sequence ID" value="TBW21431.1"/>
    <property type="molecule type" value="Genomic_DNA"/>
</dbReference>
<evidence type="ECO:0000313" key="5">
    <source>
        <dbReference type="Proteomes" id="UP000293036"/>
    </source>
</evidence>
<dbReference type="PRINTS" id="PR00080">
    <property type="entry name" value="SDRFAMILY"/>
</dbReference>
<proteinExistence type="inferred from homology"/>
<keyword evidence="2" id="KW-0560">Oxidoreductase</keyword>
<sequence length="255" mass="27463">MGRALITGASSGLGREFAWTLAAEGNDLVLVARNRDRLEELADELRQKANIGVEVLPADLNSAEGVDTVAQRIQSVNQPITLLINNAGMGLGQDFVGGDITRELGAVNVMVNAVLVLTHAAVNTMVARGRGTIINVSSITSMTVQGTYSAHKAWVKVFTEGLATELEGTGVNITAVMPGLMHTEFHERVNVDAGQWQEFMFMDPQLVTNVALDAARRGQVIVVPTPMYKFTYGLLKFAPRALVRKFAGPKMSGRL</sequence>
<reference evidence="4 5" key="1">
    <citation type="submission" date="2019-02" db="EMBL/GenBank/DDBJ databases">
        <title>Arcanobacterium bovis sp. nov., isolated from the milk of a cow with mastitis.</title>
        <authorList>
            <person name="Sammra O."/>
            <person name="Foster G."/>
            <person name="Hassan A."/>
            <person name="Alssahen M."/>
            <person name="Laemmler C."/>
            <person name="Borowiak M."/>
            <person name="Malorny B."/>
            <person name="Abdulmawjood A."/>
        </authorList>
    </citation>
    <scope>NUCLEOTIDE SEQUENCE [LARGE SCALE GENOMIC DNA]</scope>
    <source>
        <strain evidence="4 5">C605018/01/1</strain>
    </source>
</reference>
<dbReference type="Proteomes" id="UP000293036">
    <property type="component" value="Unassembled WGS sequence"/>
</dbReference>
<comment type="caution">
    <text evidence="4">The sequence shown here is derived from an EMBL/GenBank/DDBJ whole genome shotgun (WGS) entry which is preliminary data.</text>
</comment>
<dbReference type="Pfam" id="PF00106">
    <property type="entry name" value="adh_short"/>
    <property type="match status" value="1"/>
</dbReference>
<dbReference type="PANTHER" id="PTHR44196:SF2">
    <property type="entry name" value="SHORT-CHAIN DEHYDROGENASE-RELATED"/>
    <property type="match status" value="1"/>
</dbReference>
<dbReference type="Gene3D" id="3.40.50.720">
    <property type="entry name" value="NAD(P)-binding Rossmann-like Domain"/>
    <property type="match status" value="1"/>
</dbReference>
<dbReference type="OrthoDB" id="9797538at2"/>
<evidence type="ECO:0000256" key="3">
    <source>
        <dbReference type="RuleBase" id="RU000363"/>
    </source>
</evidence>
<accession>A0A4Q9V194</accession>
<evidence type="ECO:0000313" key="4">
    <source>
        <dbReference type="EMBL" id="TBW21431.1"/>
    </source>
</evidence>
<dbReference type="PANTHER" id="PTHR44196">
    <property type="entry name" value="DEHYDROGENASE/REDUCTASE SDR FAMILY MEMBER 7B"/>
    <property type="match status" value="1"/>
</dbReference>
<dbReference type="RefSeq" id="WP_131281188.1">
    <property type="nucleotide sequence ID" value="NZ_JBHSLR010000006.1"/>
</dbReference>
<evidence type="ECO:0000256" key="2">
    <source>
        <dbReference type="ARBA" id="ARBA00023002"/>
    </source>
</evidence>
<organism evidence="4 5">
    <name type="scientific">Arcanobacterium bovis</name>
    <dbReference type="NCBI Taxonomy" id="2529275"/>
    <lineage>
        <taxon>Bacteria</taxon>
        <taxon>Bacillati</taxon>
        <taxon>Actinomycetota</taxon>
        <taxon>Actinomycetes</taxon>
        <taxon>Actinomycetales</taxon>
        <taxon>Actinomycetaceae</taxon>
        <taxon>Arcanobacterium</taxon>
    </lineage>
</organism>
<comment type="similarity">
    <text evidence="1 3">Belongs to the short-chain dehydrogenases/reductases (SDR) family.</text>
</comment>
<protein>
    <submittedName>
        <fullName evidence="4">SDR family NAD(P)-dependent oxidoreductase</fullName>
    </submittedName>
</protein>
<dbReference type="SUPFAM" id="SSF51735">
    <property type="entry name" value="NAD(P)-binding Rossmann-fold domains"/>
    <property type="match status" value="1"/>
</dbReference>
<dbReference type="AlphaFoldDB" id="A0A4Q9V194"/>